<dbReference type="Proteomes" id="UP000704712">
    <property type="component" value="Unassembled WGS sequence"/>
</dbReference>
<name>A0A8S9VCJ3_PHYIN</name>
<accession>A0A8S9VCJ3</accession>
<sequence length="52" mass="5714">MEAAQHSSKQMTNIGSSEHVLRPPFREPRDLGTPDPAQHMDDDDHAGTAEDS</sequence>
<dbReference type="EMBL" id="JAACNO010000047">
    <property type="protein sequence ID" value="KAF4150571.1"/>
    <property type="molecule type" value="Genomic_DNA"/>
</dbReference>
<organism evidence="2 3">
    <name type="scientific">Phytophthora infestans</name>
    <name type="common">Potato late blight agent</name>
    <name type="synonym">Botrytis infestans</name>
    <dbReference type="NCBI Taxonomy" id="4787"/>
    <lineage>
        <taxon>Eukaryota</taxon>
        <taxon>Sar</taxon>
        <taxon>Stramenopiles</taxon>
        <taxon>Oomycota</taxon>
        <taxon>Peronosporomycetes</taxon>
        <taxon>Peronosporales</taxon>
        <taxon>Peronosporaceae</taxon>
        <taxon>Phytophthora</taxon>
    </lineage>
</organism>
<feature type="region of interest" description="Disordered" evidence="1">
    <location>
        <begin position="1"/>
        <end position="52"/>
    </location>
</feature>
<gene>
    <name evidence="2" type="ORF">GN958_ATG00233</name>
</gene>
<evidence type="ECO:0000313" key="3">
    <source>
        <dbReference type="Proteomes" id="UP000704712"/>
    </source>
</evidence>
<evidence type="ECO:0000256" key="1">
    <source>
        <dbReference type="SAM" id="MobiDB-lite"/>
    </source>
</evidence>
<protein>
    <submittedName>
        <fullName evidence="2">Uncharacterized protein</fullName>
    </submittedName>
</protein>
<reference evidence="2" key="1">
    <citation type="submission" date="2020-03" db="EMBL/GenBank/DDBJ databases">
        <title>Hybrid Assembly of Korean Phytophthora infestans isolates.</title>
        <authorList>
            <person name="Prokchorchik M."/>
            <person name="Lee Y."/>
            <person name="Seo J."/>
            <person name="Cho J.-H."/>
            <person name="Park Y.-E."/>
            <person name="Jang D.-C."/>
            <person name="Im J.-S."/>
            <person name="Choi J.-G."/>
            <person name="Park H.-J."/>
            <person name="Lee G.-B."/>
            <person name="Lee Y.-G."/>
            <person name="Hong S.-Y."/>
            <person name="Cho K."/>
            <person name="Sohn K.H."/>
        </authorList>
    </citation>
    <scope>NUCLEOTIDE SEQUENCE</scope>
    <source>
        <strain evidence="2">KR_2_A2</strain>
    </source>
</reference>
<dbReference type="AlphaFoldDB" id="A0A8S9VCJ3"/>
<evidence type="ECO:0000313" key="2">
    <source>
        <dbReference type="EMBL" id="KAF4150571.1"/>
    </source>
</evidence>
<comment type="caution">
    <text evidence="2">The sequence shown here is derived from an EMBL/GenBank/DDBJ whole genome shotgun (WGS) entry which is preliminary data.</text>
</comment>
<proteinExistence type="predicted"/>
<feature type="compositionally biased region" description="Polar residues" evidence="1">
    <location>
        <begin position="1"/>
        <end position="16"/>
    </location>
</feature>
<feature type="compositionally biased region" description="Basic and acidic residues" evidence="1">
    <location>
        <begin position="19"/>
        <end position="52"/>
    </location>
</feature>